<keyword evidence="1" id="KW-1133">Transmembrane helix</keyword>
<protein>
    <submittedName>
        <fullName evidence="2">Uncharacterized protein</fullName>
    </submittedName>
</protein>
<keyword evidence="1" id="KW-0472">Membrane</keyword>
<feature type="transmembrane region" description="Helical" evidence="1">
    <location>
        <begin position="9"/>
        <end position="30"/>
    </location>
</feature>
<gene>
    <name evidence="2" type="ORF">S01H1_58922</name>
</gene>
<sequence length="84" mass="9275">MADTTRRRLYLQIFLIAFAALLLEIAYTRIVAFKFYYYFTYLVIGFALLGLGAGGVLVTVSRRVRDVPLDKLVPACGVIGAVAV</sequence>
<feature type="transmembrane region" description="Helical" evidence="1">
    <location>
        <begin position="36"/>
        <end position="60"/>
    </location>
</feature>
<dbReference type="AlphaFoldDB" id="X0VYC9"/>
<comment type="caution">
    <text evidence="2">The sequence shown here is derived from an EMBL/GenBank/DDBJ whole genome shotgun (WGS) entry which is preliminary data.</text>
</comment>
<organism evidence="2">
    <name type="scientific">marine sediment metagenome</name>
    <dbReference type="NCBI Taxonomy" id="412755"/>
    <lineage>
        <taxon>unclassified sequences</taxon>
        <taxon>metagenomes</taxon>
        <taxon>ecological metagenomes</taxon>
    </lineage>
</organism>
<proteinExistence type="predicted"/>
<keyword evidence="1" id="KW-0812">Transmembrane</keyword>
<accession>X0VYC9</accession>
<name>X0VYC9_9ZZZZ</name>
<evidence type="ECO:0000313" key="2">
    <source>
        <dbReference type="EMBL" id="GAG23449.1"/>
    </source>
</evidence>
<reference evidence="2" key="1">
    <citation type="journal article" date="2014" name="Front. Microbiol.">
        <title>High frequency of phylogenetically diverse reductive dehalogenase-homologous genes in deep subseafloor sedimentary metagenomes.</title>
        <authorList>
            <person name="Kawai M."/>
            <person name="Futagami T."/>
            <person name="Toyoda A."/>
            <person name="Takaki Y."/>
            <person name="Nishi S."/>
            <person name="Hori S."/>
            <person name="Arai W."/>
            <person name="Tsubouchi T."/>
            <person name="Morono Y."/>
            <person name="Uchiyama I."/>
            <person name="Ito T."/>
            <person name="Fujiyama A."/>
            <person name="Inagaki F."/>
            <person name="Takami H."/>
        </authorList>
    </citation>
    <scope>NUCLEOTIDE SEQUENCE</scope>
    <source>
        <strain evidence="2">Expedition CK06-06</strain>
    </source>
</reference>
<dbReference type="EMBL" id="BARS01038511">
    <property type="protein sequence ID" value="GAG23449.1"/>
    <property type="molecule type" value="Genomic_DNA"/>
</dbReference>
<evidence type="ECO:0000256" key="1">
    <source>
        <dbReference type="SAM" id="Phobius"/>
    </source>
</evidence>
<feature type="non-terminal residue" evidence="2">
    <location>
        <position position="84"/>
    </location>
</feature>